<evidence type="ECO:0000259" key="2">
    <source>
        <dbReference type="PROSITE" id="PS51061"/>
    </source>
</evidence>
<sequence length="168" mass="19052">MKETMQKRGQQWLEDLLKKMGLATAVRVEVIEGWSGQETSWLTIDASPLSASQIEQLVGTGGESLDAIQYLINAILNLGQDREEQGSFTLELNGYRHQRQQEVQRMAEMAAYTVRQTAVEFEMKALSSAERREVHQFLQSCEDLETESVGKEPHRRLIVRQRSQEGGG</sequence>
<dbReference type="PANTHER" id="PTHR35800:SF1">
    <property type="entry name" value="RNA-BINDING PROTEIN KHPB"/>
    <property type="match status" value="1"/>
</dbReference>
<proteinExistence type="predicted"/>
<feature type="region of interest" description="Disordered" evidence="1">
    <location>
        <begin position="145"/>
        <end position="168"/>
    </location>
</feature>
<dbReference type="CDD" id="cd02644">
    <property type="entry name" value="R3H_jag"/>
    <property type="match status" value="1"/>
</dbReference>
<evidence type="ECO:0000313" key="3">
    <source>
        <dbReference type="EMBL" id="MDJ1169823.1"/>
    </source>
</evidence>
<reference evidence="3 4" key="1">
    <citation type="submission" date="2023-01" db="EMBL/GenBank/DDBJ databases">
        <title>Novel diversity within Roseofilum (Cyanobacteria; Desertifilaceae) from marine benthic mats with descriptions of four novel species.</title>
        <authorList>
            <person name="Wang Y."/>
            <person name="Berthold D.E."/>
            <person name="Hu J."/>
            <person name="Lefler F.W."/>
            <person name="Laughinghouse H.D. IV."/>
        </authorList>
    </citation>
    <scope>NUCLEOTIDE SEQUENCE [LARGE SCALE GENOMIC DNA]</scope>
    <source>
        <strain evidence="3 4">BLCC-M154</strain>
    </source>
</reference>
<dbReference type="SUPFAM" id="SSF82708">
    <property type="entry name" value="R3H domain"/>
    <property type="match status" value="1"/>
</dbReference>
<dbReference type="InterPro" id="IPR034079">
    <property type="entry name" value="R3H_KhpB"/>
</dbReference>
<dbReference type="Gene3D" id="3.30.300.20">
    <property type="match status" value="1"/>
</dbReference>
<dbReference type="Pfam" id="PF01424">
    <property type="entry name" value="R3H"/>
    <property type="match status" value="1"/>
</dbReference>
<dbReference type="InterPro" id="IPR039247">
    <property type="entry name" value="KhpB"/>
</dbReference>
<dbReference type="InterPro" id="IPR015946">
    <property type="entry name" value="KH_dom-like_a/b"/>
</dbReference>
<protein>
    <submittedName>
        <fullName evidence="3">RNA-binding protein</fullName>
    </submittedName>
</protein>
<feature type="domain" description="R3H" evidence="2">
    <location>
        <begin position="97"/>
        <end position="163"/>
    </location>
</feature>
<dbReference type="InterPro" id="IPR001374">
    <property type="entry name" value="R3H_dom"/>
</dbReference>
<dbReference type="EMBL" id="JAQOSP010000070">
    <property type="protein sequence ID" value="MDJ1169823.1"/>
    <property type="molecule type" value="Genomic_DNA"/>
</dbReference>
<dbReference type="RefSeq" id="WP_283753582.1">
    <property type="nucleotide sequence ID" value="NZ_JAQOSP010000070.1"/>
</dbReference>
<dbReference type="SMART" id="SM00393">
    <property type="entry name" value="R3H"/>
    <property type="match status" value="1"/>
</dbReference>
<dbReference type="InterPro" id="IPR036867">
    <property type="entry name" value="R3H_dom_sf"/>
</dbReference>
<name>A0ABT7AUS3_9CYAN</name>
<comment type="caution">
    <text evidence="3">The sequence shown here is derived from an EMBL/GenBank/DDBJ whole genome shotgun (WGS) entry which is preliminary data.</text>
</comment>
<gene>
    <name evidence="3" type="ORF">PMG71_10335</name>
</gene>
<dbReference type="PROSITE" id="PS51061">
    <property type="entry name" value="R3H"/>
    <property type="match status" value="1"/>
</dbReference>
<dbReference type="PANTHER" id="PTHR35800">
    <property type="entry name" value="PROTEIN JAG"/>
    <property type="match status" value="1"/>
</dbReference>
<dbReference type="Proteomes" id="UP001235303">
    <property type="component" value="Unassembled WGS sequence"/>
</dbReference>
<evidence type="ECO:0000256" key="1">
    <source>
        <dbReference type="SAM" id="MobiDB-lite"/>
    </source>
</evidence>
<organism evidence="3 4">
    <name type="scientific">Roseofilum acuticapitatum BLCC-M154</name>
    <dbReference type="NCBI Taxonomy" id="3022444"/>
    <lineage>
        <taxon>Bacteria</taxon>
        <taxon>Bacillati</taxon>
        <taxon>Cyanobacteriota</taxon>
        <taxon>Cyanophyceae</taxon>
        <taxon>Desertifilales</taxon>
        <taxon>Desertifilaceae</taxon>
        <taxon>Roseofilum</taxon>
        <taxon>Roseofilum acuticapitatum</taxon>
    </lineage>
</organism>
<evidence type="ECO:0000313" key="4">
    <source>
        <dbReference type="Proteomes" id="UP001235303"/>
    </source>
</evidence>
<keyword evidence="4" id="KW-1185">Reference proteome</keyword>
<accession>A0ABT7AUS3</accession>
<dbReference type="Gene3D" id="3.30.1370.50">
    <property type="entry name" value="R3H-like domain"/>
    <property type="match status" value="1"/>
</dbReference>